<name>A0A6B0UC63_IXORI</name>
<accession>A0A6B0UC63</accession>
<feature type="chain" id="PRO_5025603105" evidence="1">
    <location>
        <begin position="16"/>
        <end position="93"/>
    </location>
</feature>
<dbReference type="AlphaFoldDB" id="A0A6B0UC63"/>
<evidence type="ECO:0000313" key="2">
    <source>
        <dbReference type="EMBL" id="MXU86787.1"/>
    </source>
</evidence>
<dbReference type="EMBL" id="GIFC01004704">
    <property type="protein sequence ID" value="MXU86787.1"/>
    <property type="molecule type" value="Transcribed_RNA"/>
</dbReference>
<keyword evidence="1" id="KW-0732">Signal</keyword>
<organism evidence="2">
    <name type="scientific">Ixodes ricinus</name>
    <name type="common">Common tick</name>
    <name type="synonym">Acarus ricinus</name>
    <dbReference type="NCBI Taxonomy" id="34613"/>
    <lineage>
        <taxon>Eukaryota</taxon>
        <taxon>Metazoa</taxon>
        <taxon>Ecdysozoa</taxon>
        <taxon>Arthropoda</taxon>
        <taxon>Chelicerata</taxon>
        <taxon>Arachnida</taxon>
        <taxon>Acari</taxon>
        <taxon>Parasitiformes</taxon>
        <taxon>Ixodida</taxon>
        <taxon>Ixodoidea</taxon>
        <taxon>Ixodidae</taxon>
        <taxon>Ixodinae</taxon>
        <taxon>Ixodes</taxon>
    </lineage>
</organism>
<protein>
    <submittedName>
        <fullName evidence="2">Putative secreted protein</fullName>
    </submittedName>
</protein>
<sequence>MLLLMALMMVVLVVCVLLKVEPGRHPVDAAANHGFDDRVLRGLSFTVLSLLRLLLFSTGRLLGSSILGQCGHNGSGADLLLLLLLLMMIGRGP</sequence>
<reference evidence="2" key="1">
    <citation type="submission" date="2019-12" db="EMBL/GenBank/DDBJ databases">
        <title>An insight into the sialome of adult female Ixodes ricinus ticks feeding for 6 days.</title>
        <authorList>
            <person name="Perner J."/>
            <person name="Ribeiro J.M.C."/>
        </authorList>
    </citation>
    <scope>NUCLEOTIDE SEQUENCE</scope>
    <source>
        <strain evidence="2">Semi-engorged</strain>
        <tissue evidence="2">Salivary glands</tissue>
    </source>
</reference>
<feature type="signal peptide" evidence="1">
    <location>
        <begin position="1"/>
        <end position="15"/>
    </location>
</feature>
<proteinExistence type="predicted"/>
<evidence type="ECO:0000256" key="1">
    <source>
        <dbReference type="SAM" id="SignalP"/>
    </source>
</evidence>